<name>A0A7W7YRN8_9HYPH</name>
<dbReference type="RefSeq" id="WP_184141349.1">
    <property type="nucleotide sequence ID" value="NZ_JACHIK010000002.1"/>
</dbReference>
<gene>
    <name evidence="2" type="ORF">HNQ66_000492</name>
</gene>
<sequence length="53" mass="5791">MTIGSGFGQARGGGNFRQGERLIDMGGHMVQRRSQARWDGMETHRRSVLSAGS</sequence>
<evidence type="ECO:0000256" key="1">
    <source>
        <dbReference type="SAM" id="MobiDB-lite"/>
    </source>
</evidence>
<proteinExistence type="predicted"/>
<reference evidence="2 3" key="1">
    <citation type="submission" date="2020-08" db="EMBL/GenBank/DDBJ databases">
        <title>Genomic Encyclopedia of Type Strains, Phase IV (KMG-IV): sequencing the most valuable type-strain genomes for metagenomic binning, comparative biology and taxonomic classification.</title>
        <authorList>
            <person name="Goeker M."/>
        </authorList>
    </citation>
    <scope>NUCLEOTIDE SEQUENCE [LARGE SCALE GENOMIC DNA]</scope>
    <source>
        <strain evidence="2 3">DSM 21319</strain>
    </source>
</reference>
<comment type="caution">
    <text evidence="2">The sequence shown here is derived from an EMBL/GenBank/DDBJ whole genome shotgun (WGS) entry which is preliminary data.</text>
</comment>
<dbReference type="EMBL" id="JACHIK010000002">
    <property type="protein sequence ID" value="MBB5041109.1"/>
    <property type="molecule type" value="Genomic_DNA"/>
</dbReference>
<protein>
    <submittedName>
        <fullName evidence="2">Uncharacterized protein</fullName>
    </submittedName>
</protein>
<feature type="region of interest" description="Disordered" evidence="1">
    <location>
        <begin position="34"/>
        <end position="53"/>
    </location>
</feature>
<dbReference type="Proteomes" id="UP000535406">
    <property type="component" value="Unassembled WGS sequence"/>
</dbReference>
<organism evidence="2 3">
    <name type="scientific">Shinella fusca</name>
    <dbReference type="NCBI Taxonomy" id="544480"/>
    <lineage>
        <taxon>Bacteria</taxon>
        <taxon>Pseudomonadati</taxon>
        <taxon>Pseudomonadota</taxon>
        <taxon>Alphaproteobacteria</taxon>
        <taxon>Hyphomicrobiales</taxon>
        <taxon>Rhizobiaceae</taxon>
        <taxon>Shinella</taxon>
    </lineage>
</organism>
<keyword evidence="3" id="KW-1185">Reference proteome</keyword>
<dbReference type="AlphaFoldDB" id="A0A7W7YRN8"/>
<evidence type="ECO:0000313" key="2">
    <source>
        <dbReference type="EMBL" id="MBB5041109.1"/>
    </source>
</evidence>
<evidence type="ECO:0000313" key="3">
    <source>
        <dbReference type="Proteomes" id="UP000535406"/>
    </source>
</evidence>
<accession>A0A7W7YRN8</accession>
<feature type="region of interest" description="Disordered" evidence="1">
    <location>
        <begin position="1"/>
        <end position="20"/>
    </location>
</feature>
<feature type="compositionally biased region" description="Gly residues" evidence="1">
    <location>
        <begin position="1"/>
        <end position="16"/>
    </location>
</feature>